<evidence type="ECO:0000256" key="3">
    <source>
        <dbReference type="ARBA" id="ARBA00022989"/>
    </source>
</evidence>
<protein>
    <submittedName>
        <fullName evidence="6">Uncharacterized protein</fullName>
    </submittedName>
</protein>
<reference evidence="6" key="1">
    <citation type="journal article" date="2021" name="Front. Plant Sci.">
        <title>Chromosome-Scale Genome Assembly for Chinese Sour Jujube and Insights Into Its Genome Evolution and Domestication Signature.</title>
        <authorList>
            <person name="Shen L.-Y."/>
            <person name="Luo H."/>
            <person name="Wang X.-L."/>
            <person name="Wang X.-M."/>
            <person name="Qiu X.-J."/>
            <person name="Liu H."/>
            <person name="Zhou S.-S."/>
            <person name="Jia K.-H."/>
            <person name="Nie S."/>
            <person name="Bao Y.-T."/>
            <person name="Zhang R.-G."/>
            <person name="Yun Q.-Z."/>
            <person name="Chai Y.-H."/>
            <person name="Lu J.-Y."/>
            <person name="Li Y."/>
            <person name="Zhao S.-W."/>
            <person name="Mao J.-F."/>
            <person name="Jia S.-G."/>
            <person name="Mao Y.-M."/>
        </authorList>
    </citation>
    <scope>NUCLEOTIDE SEQUENCE</scope>
    <source>
        <strain evidence="6">AT0</strain>
        <tissue evidence="6">Leaf</tissue>
    </source>
</reference>
<gene>
    <name evidence="6" type="ORF">FEM48_Zijuj03G0037500</name>
</gene>
<dbReference type="EMBL" id="JAEACU010000003">
    <property type="protein sequence ID" value="KAH7536920.1"/>
    <property type="molecule type" value="Genomic_DNA"/>
</dbReference>
<keyword evidence="2 5" id="KW-0812">Transmembrane</keyword>
<dbReference type="PANTHER" id="PTHR24222:SF63">
    <property type="entry name" value="ATP BINDING CASSETTE SUBFAMILY B"/>
    <property type="match status" value="1"/>
</dbReference>
<organism evidence="6 7">
    <name type="scientific">Ziziphus jujuba var. spinosa</name>
    <dbReference type="NCBI Taxonomy" id="714518"/>
    <lineage>
        <taxon>Eukaryota</taxon>
        <taxon>Viridiplantae</taxon>
        <taxon>Streptophyta</taxon>
        <taxon>Embryophyta</taxon>
        <taxon>Tracheophyta</taxon>
        <taxon>Spermatophyta</taxon>
        <taxon>Magnoliopsida</taxon>
        <taxon>eudicotyledons</taxon>
        <taxon>Gunneridae</taxon>
        <taxon>Pentapetalae</taxon>
        <taxon>rosids</taxon>
        <taxon>fabids</taxon>
        <taxon>Rosales</taxon>
        <taxon>Rhamnaceae</taxon>
        <taxon>Paliureae</taxon>
        <taxon>Ziziphus</taxon>
    </lineage>
</organism>
<dbReference type="PANTHER" id="PTHR24222">
    <property type="entry name" value="ABC TRANSPORTER B FAMILY"/>
    <property type="match status" value="1"/>
</dbReference>
<accession>A0A978VMZ5</accession>
<dbReference type="Proteomes" id="UP000813462">
    <property type="component" value="Unassembled WGS sequence"/>
</dbReference>
<sequence length="104" mass="11534">MSEEKLLDKAVDSANEPENRVSYYKIFSFADSWDYLLIFTGTIGAVGNGISLPLMTIIFGTLVNSFGEFGNTKDVVHEVSKVEYLCISAVCIFGSVVLRYFIFA</sequence>
<dbReference type="InterPro" id="IPR036640">
    <property type="entry name" value="ABC1_TM_sf"/>
</dbReference>
<comment type="caution">
    <text evidence="6">The sequence shown here is derived from an EMBL/GenBank/DDBJ whole genome shotgun (WGS) entry which is preliminary data.</text>
</comment>
<name>A0A978VMZ5_ZIZJJ</name>
<keyword evidence="4 5" id="KW-0472">Membrane</keyword>
<keyword evidence="3 5" id="KW-1133">Transmembrane helix</keyword>
<evidence type="ECO:0000256" key="2">
    <source>
        <dbReference type="ARBA" id="ARBA00022692"/>
    </source>
</evidence>
<feature type="transmembrane region" description="Helical" evidence="5">
    <location>
        <begin position="35"/>
        <end position="62"/>
    </location>
</feature>
<evidence type="ECO:0000256" key="1">
    <source>
        <dbReference type="ARBA" id="ARBA00004141"/>
    </source>
</evidence>
<evidence type="ECO:0000313" key="7">
    <source>
        <dbReference type="Proteomes" id="UP000813462"/>
    </source>
</evidence>
<comment type="subcellular location">
    <subcellularLocation>
        <location evidence="1">Membrane</location>
        <topology evidence="1">Multi-pass membrane protein</topology>
    </subcellularLocation>
</comment>
<dbReference type="GO" id="GO:0005524">
    <property type="term" value="F:ATP binding"/>
    <property type="evidence" value="ECO:0007669"/>
    <property type="project" value="InterPro"/>
</dbReference>
<evidence type="ECO:0000256" key="5">
    <source>
        <dbReference type="SAM" id="Phobius"/>
    </source>
</evidence>
<feature type="transmembrane region" description="Helical" evidence="5">
    <location>
        <begin position="82"/>
        <end position="102"/>
    </location>
</feature>
<dbReference type="InterPro" id="IPR039421">
    <property type="entry name" value="Type_1_exporter"/>
</dbReference>
<dbReference type="GO" id="GO:0042626">
    <property type="term" value="F:ATPase-coupled transmembrane transporter activity"/>
    <property type="evidence" value="ECO:0007669"/>
    <property type="project" value="TreeGrafter"/>
</dbReference>
<evidence type="ECO:0000313" key="6">
    <source>
        <dbReference type="EMBL" id="KAH7536920.1"/>
    </source>
</evidence>
<dbReference type="GO" id="GO:0005886">
    <property type="term" value="C:plasma membrane"/>
    <property type="evidence" value="ECO:0007669"/>
    <property type="project" value="TreeGrafter"/>
</dbReference>
<dbReference type="AlphaFoldDB" id="A0A978VMZ5"/>
<proteinExistence type="predicted"/>
<evidence type="ECO:0000256" key="4">
    <source>
        <dbReference type="ARBA" id="ARBA00023136"/>
    </source>
</evidence>
<dbReference type="Gene3D" id="1.20.1560.10">
    <property type="entry name" value="ABC transporter type 1, transmembrane domain"/>
    <property type="match status" value="1"/>
</dbReference>